<evidence type="ECO:0000256" key="1">
    <source>
        <dbReference type="SAM" id="MobiDB-lite"/>
    </source>
</evidence>
<accession>A0AAD6YST7</accession>
<name>A0AAD6YST7_9AGAR</name>
<evidence type="ECO:0000313" key="2">
    <source>
        <dbReference type="EMBL" id="KAJ7228386.1"/>
    </source>
</evidence>
<protein>
    <submittedName>
        <fullName evidence="2">Uncharacterized protein</fullName>
    </submittedName>
</protein>
<dbReference type="EMBL" id="JARJCW010000002">
    <property type="protein sequence ID" value="KAJ7228386.1"/>
    <property type="molecule type" value="Genomic_DNA"/>
</dbReference>
<feature type="region of interest" description="Disordered" evidence="1">
    <location>
        <begin position="564"/>
        <end position="671"/>
    </location>
</feature>
<gene>
    <name evidence="2" type="ORF">GGX14DRAFT_412990</name>
</gene>
<evidence type="ECO:0000313" key="3">
    <source>
        <dbReference type="Proteomes" id="UP001219525"/>
    </source>
</evidence>
<sequence>MFYAPLVFGELPAASDAHATTAATDNDTDADAYAPSTRRRTRSRPSPKGVATCRREPLITARPHPSLHAAAASIHARDAPVAPVFVATHTHTHTANATRTNDPETRLCPLPDEDASRRVPAAVQGASGHPERGAAVVRADQLWRDSDDAGVGASFNATMFLATLNKQPGAVILCETEPFVVLTPVHEDWRDFSGRCSNQLCQQVDPHLRVPATVSAASPFEPTDPAPHLEAPHPEEPMTAFSPSQFAAFVSALKSHQPYQALFAQKHMYKTVAYLACLGGLSVRTYYDHPAILDRLDKLHVYAWTDPAAPLLAAWRQCCMVTIHESDWPAAGVPHIVISGALPNAPWDVEATLVPEQDERHLTVPVQLATKQEDEEAEAPAEEPGAQERQGGAVFSVPWLESDPESHLTRMPFPLPWFSSAEDGGYLGAEALVSSVPWSESDAESDETRTPSPPFWGTSSFVFSLPGMAERSSARLEALLEEDEDEDAEDASARAVPSVREARFRNLYLEDDDEDFAPPPPSRTCIRIFSRYNLTLPAINEAPEPAYRPFIKRRWTSPASCYIDELDADSGDDQPHYMSEEQPDETDADADADPSEDEYGHGYGAHDIPRPSCDIFFNGAEEDSPAPAPQPELSRGKGKAAIPAGKIDWFDLPEDDLGPVDLDWATPRVGT</sequence>
<feature type="region of interest" description="Disordered" evidence="1">
    <location>
        <begin position="371"/>
        <end position="392"/>
    </location>
</feature>
<keyword evidence="3" id="KW-1185">Reference proteome</keyword>
<feature type="region of interest" description="Disordered" evidence="1">
    <location>
        <begin position="20"/>
        <end position="52"/>
    </location>
</feature>
<proteinExistence type="predicted"/>
<organism evidence="2 3">
    <name type="scientific">Mycena pura</name>
    <dbReference type="NCBI Taxonomy" id="153505"/>
    <lineage>
        <taxon>Eukaryota</taxon>
        <taxon>Fungi</taxon>
        <taxon>Dikarya</taxon>
        <taxon>Basidiomycota</taxon>
        <taxon>Agaricomycotina</taxon>
        <taxon>Agaricomycetes</taxon>
        <taxon>Agaricomycetidae</taxon>
        <taxon>Agaricales</taxon>
        <taxon>Marasmiineae</taxon>
        <taxon>Mycenaceae</taxon>
        <taxon>Mycena</taxon>
    </lineage>
</organism>
<feature type="compositionally biased region" description="Low complexity" evidence="1">
    <location>
        <begin position="20"/>
        <end position="36"/>
    </location>
</feature>
<reference evidence="2" key="1">
    <citation type="submission" date="2023-03" db="EMBL/GenBank/DDBJ databases">
        <title>Massive genome expansion in bonnet fungi (Mycena s.s.) driven by repeated elements and novel gene families across ecological guilds.</title>
        <authorList>
            <consortium name="Lawrence Berkeley National Laboratory"/>
            <person name="Harder C.B."/>
            <person name="Miyauchi S."/>
            <person name="Viragh M."/>
            <person name="Kuo A."/>
            <person name="Thoen E."/>
            <person name="Andreopoulos B."/>
            <person name="Lu D."/>
            <person name="Skrede I."/>
            <person name="Drula E."/>
            <person name="Henrissat B."/>
            <person name="Morin E."/>
            <person name="Kohler A."/>
            <person name="Barry K."/>
            <person name="LaButti K."/>
            <person name="Morin E."/>
            <person name="Salamov A."/>
            <person name="Lipzen A."/>
            <person name="Mereny Z."/>
            <person name="Hegedus B."/>
            <person name="Baldrian P."/>
            <person name="Stursova M."/>
            <person name="Weitz H."/>
            <person name="Taylor A."/>
            <person name="Grigoriev I.V."/>
            <person name="Nagy L.G."/>
            <person name="Martin F."/>
            <person name="Kauserud H."/>
        </authorList>
    </citation>
    <scope>NUCLEOTIDE SEQUENCE</scope>
    <source>
        <strain evidence="2">9144</strain>
    </source>
</reference>
<dbReference type="AlphaFoldDB" id="A0AAD6YST7"/>
<dbReference type="Proteomes" id="UP001219525">
    <property type="component" value="Unassembled WGS sequence"/>
</dbReference>
<feature type="compositionally biased region" description="Acidic residues" evidence="1">
    <location>
        <begin position="581"/>
        <end position="597"/>
    </location>
</feature>
<comment type="caution">
    <text evidence="2">The sequence shown here is derived from an EMBL/GenBank/DDBJ whole genome shotgun (WGS) entry which is preliminary data.</text>
</comment>